<dbReference type="SUPFAM" id="SSF50939">
    <property type="entry name" value="Sialidases"/>
    <property type="match status" value="1"/>
</dbReference>
<dbReference type="Proteomes" id="UP001058403">
    <property type="component" value="Chromosome"/>
</dbReference>
<reference evidence="1" key="1">
    <citation type="submission" date="2022-08" db="EMBL/GenBank/DDBJ databases">
        <title>Genome Sequencing of Bacteroides fragilis Group Isolates with Nanopore Technology.</title>
        <authorList>
            <person name="Tisza M.J."/>
            <person name="Smith D."/>
            <person name="Dekker J.P."/>
        </authorList>
    </citation>
    <scope>NUCLEOTIDE SEQUENCE</scope>
    <source>
        <strain evidence="1">BFG-49</strain>
    </source>
</reference>
<accession>A0A9X9IJZ3</accession>
<dbReference type="EMBL" id="CP103070">
    <property type="protein sequence ID" value="UVO88510.1"/>
    <property type="molecule type" value="Genomic_DNA"/>
</dbReference>
<organism evidence="1 2">
    <name type="scientific">Bacteroides fragilis</name>
    <dbReference type="NCBI Taxonomy" id="817"/>
    <lineage>
        <taxon>Bacteria</taxon>
        <taxon>Pseudomonadati</taxon>
        <taxon>Bacteroidota</taxon>
        <taxon>Bacteroidia</taxon>
        <taxon>Bacteroidales</taxon>
        <taxon>Bacteroidaceae</taxon>
        <taxon>Bacteroides</taxon>
    </lineage>
</organism>
<evidence type="ECO:0000313" key="2">
    <source>
        <dbReference type="Proteomes" id="UP001058403"/>
    </source>
</evidence>
<dbReference type="RefSeq" id="WP_182115760.1">
    <property type="nucleotide sequence ID" value="NZ_CAXSVT010000001.1"/>
</dbReference>
<gene>
    <name evidence="1" type="ORF">NXW39_14140</name>
</gene>
<evidence type="ECO:0000313" key="1">
    <source>
        <dbReference type="EMBL" id="UVO88510.1"/>
    </source>
</evidence>
<dbReference type="AlphaFoldDB" id="A0A9X9IJZ3"/>
<sequence>MNYMQIAATENTIYTSPDASKIFCYTPSILVTPTGRLIVSFDLGGEGVKSIEGHKSSRAGGSRFGQGKIFISDDNGQQKWTFVQNFPFWHARLFTIGNSIYLIGHAGDICIMKSEDNGESWSDTYFLTHGEKWHSSACNVLFSNGNVYLAMEQRCRLNEVTGWDVAGLSPTLFRACVEDNLCLASSWSRSEKFIYKEVFDGAKLDFFGIPFYDCETNKPKEIATGINNAPLGWLEANVVKFVDKDHIWHTDLKEVFHLFLRAHTGGVNYAHLFKIEIQDDQNMIPSLEHTPSGQKISYIPFPGGHLKFFIIYDELTRFYWLVSNQATDSMRRVSSLSNIKRYGLPNNERHRLQLHFSRNCVDWCFAGMVACSTNELYSRNYPSAVIKGDDLHIVCRSADEHALNPQYNNMITHHIVSNFRQLIY</sequence>
<keyword evidence="1" id="KW-0378">Hydrolase</keyword>
<dbReference type="CDD" id="cd15482">
    <property type="entry name" value="Sialidase_non-viral"/>
    <property type="match status" value="1"/>
</dbReference>
<name>A0A9X9IJZ3_BACFG</name>
<protein>
    <submittedName>
        <fullName evidence="1">Glycoside hydrolase</fullName>
    </submittedName>
</protein>
<dbReference type="InterPro" id="IPR036278">
    <property type="entry name" value="Sialidase_sf"/>
</dbReference>
<proteinExistence type="predicted"/>
<dbReference type="GO" id="GO:0016787">
    <property type="term" value="F:hydrolase activity"/>
    <property type="evidence" value="ECO:0007669"/>
    <property type="project" value="UniProtKB-KW"/>
</dbReference>